<sequence length="157" mass="17790">MNGLRTLKIGQRLGLAFSVVLLIVVVSAAIGVWRLKESNDATQRLGTVDKERQELAIRWRQTIDSNWIRTEAAMLDTDPGRIARMQADIEKTSQLTLSIREKLLQMVRTDVGKQLMQDIDAKREAYRTPRGALLKRHRGGEDVSVELERTLRPLADA</sequence>
<protein>
    <recommendedName>
        <fullName evidence="1">Chemotaxis methyl-accepting receptor HlyB-like 4HB MCP domain-containing protein</fullName>
    </recommendedName>
</protein>
<dbReference type="CDD" id="cd19411">
    <property type="entry name" value="MCP2201-like_sensor"/>
    <property type="match status" value="1"/>
</dbReference>
<dbReference type="Proteomes" id="UP000626210">
    <property type="component" value="Unassembled WGS sequence"/>
</dbReference>
<dbReference type="InterPro" id="IPR024478">
    <property type="entry name" value="HlyB_4HB_MCP"/>
</dbReference>
<evidence type="ECO:0000313" key="2">
    <source>
        <dbReference type="EMBL" id="GHC98479.1"/>
    </source>
</evidence>
<dbReference type="RefSeq" id="WP_229883070.1">
    <property type="nucleotide sequence ID" value="NZ_BMYK01000026.1"/>
</dbReference>
<feature type="domain" description="Chemotaxis methyl-accepting receptor HlyB-like 4HB MCP" evidence="1">
    <location>
        <begin position="7"/>
        <end position="135"/>
    </location>
</feature>
<proteinExistence type="predicted"/>
<reference evidence="3" key="1">
    <citation type="journal article" date="2019" name="Int. J. Syst. Evol. Microbiol.">
        <title>The Global Catalogue of Microorganisms (GCM) 10K type strain sequencing project: providing services to taxonomists for standard genome sequencing and annotation.</title>
        <authorList>
            <consortium name="The Broad Institute Genomics Platform"/>
            <consortium name="The Broad Institute Genome Sequencing Center for Infectious Disease"/>
            <person name="Wu L."/>
            <person name="Ma J."/>
        </authorList>
    </citation>
    <scope>NUCLEOTIDE SEQUENCE [LARGE SCALE GENOMIC DNA]</scope>
    <source>
        <strain evidence="3">KCTC 23314</strain>
    </source>
</reference>
<evidence type="ECO:0000313" key="3">
    <source>
        <dbReference type="Proteomes" id="UP000626210"/>
    </source>
</evidence>
<organism evidence="2 3">
    <name type="scientific">Pseudorhodoferax aquiterrae</name>
    <dbReference type="NCBI Taxonomy" id="747304"/>
    <lineage>
        <taxon>Bacteria</taxon>
        <taxon>Pseudomonadati</taxon>
        <taxon>Pseudomonadota</taxon>
        <taxon>Betaproteobacteria</taxon>
        <taxon>Burkholderiales</taxon>
        <taxon>Comamonadaceae</taxon>
    </lineage>
</organism>
<evidence type="ECO:0000259" key="1">
    <source>
        <dbReference type="Pfam" id="PF12729"/>
    </source>
</evidence>
<accession>A0ABQ3GAG3</accession>
<dbReference type="Pfam" id="PF12729">
    <property type="entry name" value="4HB_MCP_1"/>
    <property type="match status" value="1"/>
</dbReference>
<keyword evidence="3" id="KW-1185">Reference proteome</keyword>
<gene>
    <name evidence="2" type="ORF">GCM10007320_54240</name>
</gene>
<dbReference type="EMBL" id="BMYK01000026">
    <property type="protein sequence ID" value="GHC98479.1"/>
    <property type="molecule type" value="Genomic_DNA"/>
</dbReference>
<dbReference type="InterPro" id="IPR047347">
    <property type="entry name" value="YvaQ-like_sensor"/>
</dbReference>
<name>A0ABQ3GAG3_9BURK</name>
<comment type="caution">
    <text evidence="2">The sequence shown here is derived from an EMBL/GenBank/DDBJ whole genome shotgun (WGS) entry which is preliminary data.</text>
</comment>